<sequence>MMREPFSLEMIVEELAAQDADFQEGLDWQQTDHPREAAAAFKRALAHYPDSAVVWTFYAWALSASGDPHGAIAACRRAIASDAEWGPAWNDLGEYLMDTGREDEALFVIRRALKAKRFGSPHLAQMNLGRYYLYKGSMRRALAAAREAQRLVPGFRPAARLADWISERMREWNIHD</sequence>
<gene>
    <name evidence="1" type="ORF">GL267_014380</name>
</gene>
<dbReference type="EMBL" id="CP127523">
    <property type="protein sequence ID" value="XRI68914.1"/>
    <property type="molecule type" value="Genomic_DNA"/>
</dbReference>
<reference evidence="1" key="1">
    <citation type="submission" date="2023-06" db="EMBL/GenBank/DDBJ databases">
        <title>Complete and circular genome of Acidithiobacillus ferrianus DSM 107098.</title>
        <authorList>
            <person name="Norris P.R."/>
            <person name="Falagan C."/>
            <person name="Moya-Beltran A."/>
            <person name="Castro M."/>
            <person name="Quatrini R."/>
            <person name="Johnson D.B."/>
        </authorList>
    </citation>
    <scope>NUCLEOTIDE SEQUENCE</scope>
    <source>
        <strain evidence="1">MG</strain>
    </source>
</reference>
<accession>A0ACD5H7E1</accession>
<organism evidence="1 2">
    <name type="scientific">Acidithiobacillus ferrianus</name>
    <dbReference type="NCBI Taxonomy" id="2678518"/>
    <lineage>
        <taxon>Bacteria</taxon>
        <taxon>Pseudomonadati</taxon>
        <taxon>Pseudomonadota</taxon>
        <taxon>Acidithiobacillia</taxon>
        <taxon>Acidithiobacillales</taxon>
        <taxon>Acidithiobacillaceae</taxon>
        <taxon>Acidithiobacillus</taxon>
    </lineage>
</organism>
<keyword evidence="2" id="KW-1185">Reference proteome</keyword>
<evidence type="ECO:0000313" key="1">
    <source>
        <dbReference type="EMBL" id="XRI68914.1"/>
    </source>
</evidence>
<proteinExistence type="predicted"/>
<evidence type="ECO:0000313" key="2">
    <source>
        <dbReference type="Proteomes" id="UP000470022"/>
    </source>
</evidence>
<protein>
    <submittedName>
        <fullName evidence="1">Tetratricopeptide repeat protein</fullName>
    </submittedName>
</protein>
<dbReference type="Proteomes" id="UP000470022">
    <property type="component" value="Chromosome"/>
</dbReference>
<name>A0ACD5H7E1_9PROT</name>